<dbReference type="Proteomes" id="UP000789941">
    <property type="component" value="Unassembled WGS sequence"/>
</dbReference>
<keyword evidence="8 11" id="KW-0456">Lyase</keyword>
<name>A0A5E4LNS6_9ARCH</name>
<proteinExistence type="predicted"/>
<dbReference type="GO" id="GO:0046872">
    <property type="term" value="F:metal ion binding"/>
    <property type="evidence" value="ECO:0007669"/>
    <property type="project" value="UniProtKB-KW"/>
</dbReference>
<dbReference type="GO" id="GO:0008033">
    <property type="term" value="P:tRNA processing"/>
    <property type="evidence" value="ECO:0007669"/>
    <property type="project" value="UniProtKB-KW"/>
</dbReference>
<comment type="catalytic activity">
    <reaction evidence="9">
        <text>N(1)-methylguanosine(37) in tRNA(Phe) + pyruvate + S-adenosyl-L-methionine = 4-demethylwyosine(37) in tRNA(Phe) + 5'-deoxyadenosine + L-methionine + CO2 + H2O</text>
        <dbReference type="Rhea" id="RHEA:36347"/>
        <dbReference type="Rhea" id="RHEA-COMP:10164"/>
        <dbReference type="Rhea" id="RHEA-COMP:10165"/>
        <dbReference type="ChEBI" id="CHEBI:15361"/>
        <dbReference type="ChEBI" id="CHEBI:15377"/>
        <dbReference type="ChEBI" id="CHEBI:16526"/>
        <dbReference type="ChEBI" id="CHEBI:17319"/>
        <dbReference type="ChEBI" id="CHEBI:57844"/>
        <dbReference type="ChEBI" id="CHEBI:59789"/>
        <dbReference type="ChEBI" id="CHEBI:64315"/>
        <dbReference type="ChEBI" id="CHEBI:73542"/>
        <dbReference type="EC" id="4.1.3.44"/>
    </reaction>
</comment>
<evidence type="ECO:0000313" key="11">
    <source>
        <dbReference type="EMBL" id="VVC02557.1"/>
    </source>
</evidence>
<dbReference type="EC" id="4.1.3.44" evidence="11"/>
<gene>
    <name evidence="11" type="primary">taw1</name>
    <name evidence="11" type="ORF">LFW2832_00073</name>
</gene>
<protein>
    <submittedName>
        <fullName evidence="11">S-adenosyl-L-methionine-dependent tRNA 4-demethylwyosine synthase</fullName>
        <ecNumber evidence="11">4.1.3.44</ecNumber>
    </submittedName>
</protein>
<evidence type="ECO:0000256" key="1">
    <source>
        <dbReference type="ARBA" id="ARBA00001966"/>
    </source>
</evidence>
<evidence type="ECO:0000256" key="3">
    <source>
        <dbReference type="ARBA" id="ARBA00022691"/>
    </source>
</evidence>
<reference evidence="11 12" key="1">
    <citation type="submission" date="2019-08" db="EMBL/GenBank/DDBJ databases">
        <authorList>
            <person name="Vazquez-Campos X."/>
        </authorList>
    </citation>
    <scope>NUCLEOTIDE SEQUENCE [LARGE SCALE GENOMIC DNA]</scope>
    <source>
        <strain evidence="11">LFW-283_2</strain>
    </source>
</reference>
<dbReference type="InterPro" id="IPR058240">
    <property type="entry name" value="rSAM_sf"/>
</dbReference>
<evidence type="ECO:0000256" key="7">
    <source>
        <dbReference type="ARBA" id="ARBA00023014"/>
    </source>
</evidence>
<evidence type="ECO:0000256" key="9">
    <source>
        <dbReference type="ARBA" id="ARBA00049466"/>
    </source>
</evidence>
<dbReference type="InterPro" id="IPR034556">
    <property type="entry name" value="tRNA_wybutosine-synthase"/>
</dbReference>
<evidence type="ECO:0000256" key="4">
    <source>
        <dbReference type="ARBA" id="ARBA00022694"/>
    </source>
</evidence>
<dbReference type="NCBIfam" id="TIGR03972">
    <property type="entry name" value="rSAM_TYW1"/>
    <property type="match status" value="1"/>
</dbReference>
<evidence type="ECO:0000256" key="6">
    <source>
        <dbReference type="ARBA" id="ARBA00023004"/>
    </source>
</evidence>
<keyword evidence="7" id="KW-0411">Iron-sulfur</keyword>
<keyword evidence="4" id="KW-0819">tRNA processing</keyword>
<dbReference type="SFLD" id="SFLDS00029">
    <property type="entry name" value="Radical_SAM"/>
    <property type="match status" value="1"/>
</dbReference>
<dbReference type="Pfam" id="PF04055">
    <property type="entry name" value="Radical_SAM"/>
    <property type="match status" value="1"/>
</dbReference>
<dbReference type="PROSITE" id="PS51918">
    <property type="entry name" value="RADICAL_SAM"/>
    <property type="match status" value="1"/>
</dbReference>
<keyword evidence="3" id="KW-0949">S-adenosyl-L-methionine</keyword>
<dbReference type="CDD" id="cd01335">
    <property type="entry name" value="Radical_SAM"/>
    <property type="match status" value="1"/>
</dbReference>
<dbReference type="SFLD" id="SFLDG01071">
    <property type="entry name" value="tRNA_wybutosine-synthesizing"/>
    <property type="match status" value="1"/>
</dbReference>
<dbReference type="InterPro" id="IPR007197">
    <property type="entry name" value="rSAM"/>
</dbReference>
<dbReference type="GO" id="GO:0051539">
    <property type="term" value="F:4 iron, 4 sulfur cluster binding"/>
    <property type="evidence" value="ECO:0007669"/>
    <property type="project" value="UniProtKB-KW"/>
</dbReference>
<comment type="caution">
    <text evidence="11">The sequence shown here is derived from an EMBL/GenBank/DDBJ whole genome shotgun (WGS) entry which is preliminary data.</text>
</comment>
<organism evidence="11 12">
    <name type="scientific">Candidatus Bilamarchaeum dharawalense</name>
    <dbReference type="NCBI Taxonomy" id="2885759"/>
    <lineage>
        <taxon>Archaea</taxon>
        <taxon>Candidatus Micrarchaeota</taxon>
        <taxon>Candidatus Micrarchaeia</taxon>
        <taxon>Candidatus Anstonellales</taxon>
        <taxon>Candidatus Bilamarchaeaceae</taxon>
        <taxon>Candidatus Bilamarchaeum</taxon>
    </lineage>
</organism>
<accession>A0A5E4LNS6</accession>
<sequence length="338" mass="39382">MVRIRESYKKGKITFSEAARKQYEKSYGIVGSHSGVQICLWNKKSIKGHRGCYKVKFYGIDCHRCAQMSPTLAWCNEGCIFCWRPMEWMKKTNFEVTEVDEPDLIIAETVKQRKRLLSGIGGAQGADRRKFDEAFRLFPSHWAISLSGEPTIYPKLSEMVKQLRARKEVRSIFIVTNGQEPDALKKLNKQKALPTQLYLSLAASNEEMFKKINRSVYKDGWKRLNKTIKLLTKLPCRRVIRLTIIKGVNDSETAIEEYAKLIEKSTVDFVEVKSYMALGFSRKRLGPKHMAYPEYLKPWTERLVTRMPNYRLIDEDTQSQILLLKNKNSRYENFIRKS</sequence>
<dbReference type="InterPro" id="IPR023993">
    <property type="entry name" value="TYW1_archaea"/>
</dbReference>
<keyword evidence="5" id="KW-0479">Metal-binding</keyword>
<evidence type="ECO:0000313" key="12">
    <source>
        <dbReference type="Proteomes" id="UP000789941"/>
    </source>
</evidence>
<dbReference type="Gene3D" id="3.20.20.70">
    <property type="entry name" value="Aldolase class I"/>
    <property type="match status" value="1"/>
</dbReference>
<evidence type="ECO:0000256" key="8">
    <source>
        <dbReference type="ARBA" id="ARBA00023239"/>
    </source>
</evidence>
<feature type="domain" description="Radical SAM core" evidence="10">
    <location>
        <begin position="60"/>
        <end position="314"/>
    </location>
</feature>
<evidence type="ECO:0000256" key="2">
    <source>
        <dbReference type="ARBA" id="ARBA00022485"/>
    </source>
</evidence>
<evidence type="ECO:0000256" key="5">
    <source>
        <dbReference type="ARBA" id="ARBA00022723"/>
    </source>
</evidence>
<keyword evidence="2" id="KW-0004">4Fe-4S</keyword>
<dbReference type="PANTHER" id="PTHR13930">
    <property type="entry name" value="S-ADENOSYL-L-METHIONINE-DEPENDENT TRNA 4-DEMETHYLWYOSINE SYNTHASE"/>
    <property type="match status" value="1"/>
</dbReference>
<dbReference type="InterPro" id="IPR013917">
    <property type="entry name" value="tRNA_wybutosine-synth"/>
</dbReference>
<dbReference type="SFLD" id="SFLDF00284">
    <property type="entry name" value="tRNA_wybutosine-synthesizing"/>
    <property type="match status" value="1"/>
</dbReference>
<dbReference type="EMBL" id="CABMJJ010000001">
    <property type="protein sequence ID" value="VVC02557.1"/>
    <property type="molecule type" value="Genomic_DNA"/>
</dbReference>
<dbReference type="AlphaFoldDB" id="A0A5E4LNS6"/>
<evidence type="ECO:0000259" key="10">
    <source>
        <dbReference type="PROSITE" id="PS51918"/>
    </source>
</evidence>
<dbReference type="InterPro" id="IPR013785">
    <property type="entry name" value="Aldolase_TIM"/>
</dbReference>
<dbReference type="GO" id="GO:0102521">
    <property type="term" value="F:tRNA-4-demethylwyosine synthase activity"/>
    <property type="evidence" value="ECO:0007669"/>
    <property type="project" value="UniProtKB-EC"/>
</dbReference>
<dbReference type="Pfam" id="PF08608">
    <property type="entry name" value="Wyosine_form"/>
    <property type="match status" value="1"/>
</dbReference>
<dbReference type="SUPFAM" id="SSF102114">
    <property type="entry name" value="Radical SAM enzymes"/>
    <property type="match status" value="1"/>
</dbReference>
<dbReference type="PANTHER" id="PTHR13930:SF0">
    <property type="entry name" value="S-ADENOSYL-L-METHIONINE-DEPENDENT TRNA 4-DEMETHYLWYOSINE SYNTHASE TYW1-RELATED"/>
    <property type="match status" value="1"/>
</dbReference>
<comment type="cofactor">
    <cofactor evidence="1">
        <name>[4Fe-4S] cluster</name>
        <dbReference type="ChEBI" id="CHEBI:49883"/>
    </cofactor>
</comment>
<keyword evidence="6" id="KW-0408">Iron</keyword>